<keyword evidence="1" id="KW-0812">Transmembrane</keyword>
<dbReference type="STRING" id="1094466.KQS_06265"/>
<organism evidence="3 4">
    <name type="scientific">Flavobacterium indicum (strain DSM 17447 / CIP 109464 / GPTSA100-9)</name>
    <dbReference type="NCBI Taxonomy" id="1094466"/>
    <lineage>
        <taxon>Bacteria</taxon>
        <taxon>Pseudomonadati</taxon>
        <taxon>Bacteroidota</taxon>
        <taxon>Flavobacteriia</taxon>
        <taxon>Flavobacteriales</taxon>
        <taxon>Flavobacteriaceae</taxon>
        <taxon>Flavobacterium</taxon>
    </lineage>
</organism>
<name>H8XPD9_FLAIG</name>
<reference evidence="4" key="2">
    <citation type="submission" date="2012-03" db="EMBL/GenBank/DDBJ databases">
        <title>Complete genome sequence of Flavobacterium indicum GPTSA100-9T, isolated from warm spring water.</title>
        <authorList>
            <person name="Barbier P."/>
            <person name="Houel A."/>
            <person name="Loux V."/>
            <person name="Poulain J."/>
            <person name="Bernardet J.-F."/>
            <person name="Touchon M."/>
            <person name="Duchaud E."/>
        </authorList>
    </citation>
    <scope>NUCLEOTIDE SEQUENCE [LARGE SCALE GENOMIC DNA]</scope>
    <source>
        <strain evidence="4">DSM 17447 / CIP 109464 / GPTSA100-9</strain>
    </source>
</reference>
<protein>
    <recommendedName>
        <fullName evidence="2">Uncharacterized protein YyaB-like PH domain-containing protein</fullName>
    </recommendedName>
</protein>
<keyword evidence="1" id="KW-1133">Transmembrane helix</keyword>
<feature type="transmembrane region" description="Helical" evidence="1">
    <location>
        <begin position="12"/>
        <end position="30"/>
    </location>
</feature>
<gene>
    <name evidence="3" type="ordered locus">KQS_06265</name>
</gene>
<dbReference type="RefSeq" id="WP_014388339.1">
    <property type="nucleotide sequence ID" value="NC_017025.1"/>
</dbReference>
<reference evidence="3 4" key="1">
    <citation type="journal article" date="2012" name="J. Bacteriol.">
        <title>Complete Genome Sequence of Flavobacterium indicum GPSTA100-9T, Isolated from Warm Spring Water.</title>
        <authorList>
            <person name="Barbier P."/>
            <person name="Houel A."/>
            <person name="Loux V."/>
            <person name="Poulain J."/>
            <person name="Bernardet J.F."/>
            <person name="Touchon M."/>
            <person name="Duchaud E."/>
        </authorList>
    </citation>
    <scope>NUCLEOTIDE SEQUENCE [LARGE SCALE GENOMIC DNA]</scope>
    <source>
        <strain evidence="4">DSM 17447 / CIP 109464 / GPTSA100-9</strain>
    </source>
</reference>
<keyword evidence="4" id="KW-1185">Reference proteome</keyword>
<dbReference type="GO" id="GO:0030153">
    <property type="term" value="P:bacteriocin immunity"/>
    <property type="evidence" value="ECO:0007669"/>
    <property type="project" value="InterPro"/>
</dbReference>
<keyword evidence="1" id="KW-0472">Membrane</keyword>
<evidence type="ECO:0000256" key="1">
    <source>
        <dbReference type="SAM" id="Phobius"/>
    </source>
</evidence>
<dbReference type="PATRIC" id="fig|1094466.5.peg.1230"/>
<proteinExistence type="predicted"/>
<dbReference type="KEGG" id="fin:KQS_06265"/>
<sequence length="145" mass="16819">MKYKSAYTNFSYIVFIALGAPLSALTYIFITEPNERKEASIIGSFILVLTCFIIHAFKNTFYQIENTILKYKCGVFHGKIDIQKIKKIEINNSIFVQAIFKLGWSHKGIIITYNNYDDLFISPENRDEFIAHLKGINPEIRIQEK</sequence>
<dbReference type="eggNOG" id="ENOG5032TSP">
    <property type="taxonomic scope" value="Bacteria"/>
</dbReference>
<dbReference type="AlphaFoldDB" id="H8XPD9"/>
<dbReference type="Pfam" id="PF06713">
    <property type="entry name" value="bPH_4"/>
    <property type="match status" value="1"/>
</dbReference>
<dbReference type="HOGENOM" id="CLU_129146_3_0_10"/>
<feature type="transmembrane region" description="Helical" evidence="1">
    <location>
        <begin position="42"/>
        <end position="62"/>
    </location>
</feature>
<evidence type="ECO:0000313" key="3">
    <source>
        <dbReference type="EMBL" id="CCG53213.1"/>
    </source>
</evidence>
<evidence type="ECO:0000313" key="4">
    <source>
        <dbReference type="Proteomes" id="UP000007599"/>
    </source>
</evidence>
<dbReference type="InterPro" id="IPR009589">
    <property type="entry name" value="PH_YyaB-like"/>
</dbReference>
<feature type="domain" description="Uncharacterized protein YyaB-like PH" evidence="2">
    <location>
        <begin position="60"/>
        <end position="137"/>
    </location>
</feature>
<accession>H8XPD9</accession>
<dbReference type="OrthoDB" id="1437824at2"/>
<evidence type="ECO:0000259" key="2">
    <source>
        <dbReference type="Pfam" id="PF06713"/>
    </source>
</evidence>
<dbReference type="EMBL" id="HE774682">
    <property type="protein sequence ID" value="CCG53213.1"/>
    <property type="molecule type" value="Genomic_DNA"/>
</dbReference>
<dbReference type="Proteomes" id="UP000007599">
    <property type="component" value="Chromosome I"/>
</dbReference>